<gene>
    <name evidence="1" type="ORF">OF850_00820</name>
</gene>
<sequence>MTLRPTSRLDGASPQDRAASVFLPCLSPFPAKLWPLVAHLPVLDVNGTLAAALAGCPALRASPPVAGIFACDPFLRVPDLAEILGRAGFAEVVNHPSVQAHEGEAAAALSAVGYRAEAEFRVLLRFREQGMRPIARAATRQAVEVALALGLRRILLHPPGPGPAPPGWWDSMAAHVVIEGGEALAWSDAPPQTLRPRRRMRL</sequence>
<dbReference type="SUPFAM" id="SSF51621">
    <property type="entry name" value="Phosphoenolpyruvate/pyruvate domain"/>
    <property type="match status" value="1"/>
</dbReference>
<dbReference type="InterPro" id="IPR013785">
    <property type="entry name" value="Aldolase_TIM"/>
</dbReference>
<dbReference type="Proteomes" id="UP001526430">
    <property type="component" value="Unassembled WGS sequence"/>
</dbReference>
<evidence type="ECO:0000313" key="2">
    <source>
        <dbReference type="Proteomes" id="UP001526430"/>
    </source>
</evidence>
<dbReference type="InterPro" id="IPR015813">
    <property type="entry name" value="Pyrv/PenolPyrv_kinase-like_dom"/>
</dbReference>
<organism evidence="1 2">
    <name type="scientific">Sabulicella glaciei</name>
    <dbReference type="NCBI Taxonomy" id="2984948"/>
    <lineage>
        <taxon>Bacteria</taxon>
        <taxon>Pseudomonadati</taxon>
        <taxon>Pseudomonadota</taxon>
        <taxon>Alphaproteobacteria</taxon>
        <taxon>Acetobacterales</taxon>
        <taxon>Acetobacteraceae</taxon>
        <taxon>Sabulicella</taxon>
    </lineage>
</organism>
<protein>
    <recommendedName>
        <fullName evidence="3">TIM-barrel domain-containing protein</fullName>
    </recommendedName>
</protein>
<comment type="caution">
    <text evidence="1">The sequence shown here is derived from an EMBL/GenBank/DDBJ whole genome shotgun (WGS) entry which is preliminary data.</text>
</comment>
<dbReference type="RefSeq" id="WP_301587764.1">
    <property type="nucleotide sequence ID" value="NZ_JAPFQI010000001.1"/>
</dbReference>
<name>A0ABT3NPR2_9PROT</name>
<evidence type="ECO:0008006" key="3">
    <source>
        <dbReference type="Google" id="ProtNLM"/>
    </source>
</evidence>
<proteinExistence type="predicted"/>
<accession>A0ABT3NPR2</accession>
<keyword evidence="2" id="KW-1185">Reference proteome</keyword>
<dbReference type="EMBL" id="JAPFQI010000001">
    <property type="protein sequence ID" value="MCW8084156.1"/>
    <property type="molecule type" value="Genomic_DNA"/>
</dbReference>
<reference evidence="1 2" key="1">
    <citation type="submission" date="2022-10" db="EMBL/GenBank/DDBJ databases">
        <title>Roseococcus glaciei nov., sp. nov., isolated from glacier.</title>
        <authorList>
            <person name="Liu Q."/>
            <person name="Xin Y.-H."/>
        </authorList>
    </citation>
    <scope>NUCLEOTIDE SEQUENCE [LARGE SCALE GENOMIC DNA]</scope>
    <source>
        <strain evidence="1 2">MDT2-1-1</strain>
    </source>
</reference>
<dbReference type="Gene3D" id="3.20.20.70">
    <property type="entry name" value="Aldolase class I"/>
    <property type="match status" value="1"/>
</dbReference>
<evidence type="ECO:0000313" key="1">
    <source>
        <dbReference type="EMBL" id="MCW8084156.1"/>
    </source>
</evidence>